<dbReference type="AlphaFoldDB" id="A0A415E654"/>
<feature type="transmembrane region" description="Helical" evidence="3">
    <location>
        <begin position="152"/>
        <end position="174"/>
    </location>
</feature>
<dbReference type="RefSeq" id="WP_067539108.1">
    <property type="nucleotide sequence ID" value="NZ_AP025567.1"/>
</dbReference>
<dbReference type="GO" id="GO:0005886">
    <property type="term" value="C:plasma membrane"/>
    <property type="evidence" value="ECO:0007669"/>
    <property type="project" value="UniProtKB-SubCell"/>
</dbReference>
<keyword evidence="2 3" id="KW-0472">Membrane</keyword>
<sequence>MTTMTSNKMKTYDMVCIAIFAVLMAVCSWIAIPTAVPFTLQTFGLFLTVGVLGGKRGTFAILIFILLGAVGIPVFSGFTGGLGILFGTTGGYIIGFLFSGLAMWGMEKLIGRKTWVLVLSMILAMTVYFAFGTAWFMVVYARTVGPIGLSAVLGWCVVPFIIPDLLKMALALMLSGRLRRIIERQSQ</sequence>
<dbReference type="STRING" id="1776384.GCA_900086585_02550"/>
<dbReference type="InterPro" id="IPR003784">
    <property type="entry name" value="BioY"/>
</dbReference>
<keyword evidence="5" id="KW-1185">Reference proteome</keyword>
<feature type="transmembrane region" description="Helical" evidence="3">
    <location>
        <begin position="38"/>
        <end position="54"/>
    </location>
</feature>
<feature type="transmembrane region" description="Helical" evidence="3">
    <location>
        <begin position="116"/>
        <end position="140"/>
    </location>
</feature>
<keyword evidence="2" id="KW-0813">Transport</keyword>
<dbReference type="OrthoDB" id="9803495at2"/>
<dbReference type="PANTHER" id="PTHR34295">
    <property type="entry name" value="BIOTIN TRANSPORTER BIOY"/>
    <property type="match status" value="1"/>
</dbReference>
<gene>
    <name evidence="4" type="ORF">DW099_01365</name>
</gene>
<accession>A0A415E654</accession>
<name>A0A415E654_9FIRM</name>
<feature type="transmembrane region" description="Helical" evidence="3">
    <location>
        <begin position="59"/>
        <end position="78"/>
    </location>
</feature>
<evidence type="ECO:0000256" key="3">
    <source>
        <dbReference type="SAM" id="Phobius"/>
    </source>
</evidence>
<dbReference type="PIRSF" id="PIRSF016661">
    <property type="entry name" value="BioY"/>
    <property type="match status" value="1"/>
</dbReference>
<feature type="transmembrane region" description="Helical" evidence="3">
    <location>
        <begin position="84"/>
        <end position="104"/>
    </location>
</feature>
<comment type="caution">
    <text evidence="4">The sequence shown here is derived from an EMBL/GenBank/DDBJ whole genome shotgun (WGS) entry which is preliminary data.</text>
</comment>
<dbReference type="Proteomes" id="UP000284841">
    <property type="component" value="Unassembled WGS sequence"/>
</dbReference>
<comment type="similarity">
    <text evidence="1 2">Belongs to the BioY family.</text>
</comment>
<keyword evidence="3" id="KW-0812">Transmembrane</keyword>
<evidence type="ECO:0000313" key="5">
    <source>
        <dbReference type="Proteomes" id="UP000284841"/>
    </source>
</evidence>
<dbReference type="Pfam" id="PF02632">
    <property type="entry name" value="BioY"/>
    <property type="match status" value="1"/>
</dbReference>
<dbReference type="GO" id="GO:0015225">
    <property type="term" value="F:biotin transmembrane transporter activity"/>
    <property type="evidence" value="ECO:0007669"/>
    <property type="project" value="UniProtKB-UniRule"/>
</dbReference>
<dbReference type="PANTHER" id="PTHR34295:SF1">
    <property type="entry name" value="BIOTIN TRANSPORTER BIOY"/>
    <property type="match status" value="1"/>
</dbReference>
<evidence type="ECO:0000256" key="2">
    <source>
        <dbReference type="PIRNR" id="PIRNR016661"/>
    </source>
</evidence>
<evidence type="ECO:0000313" key="4">
    <source>
        <dbReference type="EMBL" id="RHJ89251.1"/>
    </source>
</evidence>
<keyword evidence="3" id="KW-1133">Transmembrane helix</keyword>
<dbReference type="EMBL" id="QRMS01000001">
    <property type="protein sequence ID" value="RHJ89251.1"/>
    <property type="molecule type" value="Genomic_DNA"/>
</dbReference>
<organism evidence="4 5">
    <name type="scientific">Emergencia timonensis</name>
    <dbReference type="NCBI Taxonomy" id="1776384"/>
    <lineage>
        <taxon>Bacteria</taxon>
        <taxon>Bacillati</taxon>
        <taxon>Bacillota</taxon>
        <taxon>Clostridia</taxon>
        <taxon>Peptostreptococcales</taxon>
        <taxon>Anaerovoracaceae</taxon>
        <taxon>Emergencia</taxon>
    </lineage>
</organism>
<proteinExistence type="inferred from homology"/>
<comment type="subcellular location">
    <subcellularLocation>
        <location evidence="2">Cell membrane</location>
        <topology evidence="2">Multi-pass membrane protein</topology>
    </subcellularLocation>
</comment>
<reference evidence="4 5" key="1">
    <citation type="submission" date="2018-08" db="EMBL/GenBank/DDBJ databases">
        <title>A genome reference for cultivated species of the human gut microbiota.</title>
        <authorList>
            <person name="Zou Y."/>
            <person name="Xue W."/>
            <person name="Luo G."/>
        </authorList>
    </citation>
    <scope>NUCLEOTIDE SEQUENCE [LARGE SCALE GENOMIC DNA]</scope>
    <source>
        <strain evidence="4 5">AM07-24</strain>
    </source>
</reference>
<protein>
    <recommendedName>
        <fullName evidence="2">Biotin transporter</fullName>
    </recommendedName>
</protein>
<evidence type="ECO:0000256" key="1">
    <source>
        <dbReference type="ARBA" id="ARBA00010692"/>
    </source>
</evidence>
<dbReference type="Gene3D" id="1.10.1760.20">
    <property type="match status" value="1"/>
</dbReference>
<keyword evidence="2" id="KW-1003">Cell membrane</keyword>
<feature type="transmembrane region" description="Helical" evidence="3">
    <location>
        <begin position="12"/>
        <end position="32"/>
    </location>
</feature>